<dbReference type="Gene3D" id="2.40.30.110">
    <property type="entry name" value="Aminomethyltransferase beta-barrel domains"/>
    <property type="match status" value="1"/>
</dbReference>
<organism evidence="8 9">
    <name type="scientific">Prosthecodimorpha staleyi</name>
    <dbReference type="NCBI Taxonomy" id="2840188"/>
    <lineage>
        <taxon>Bacteria</taxon>
        <taxon>Pseudomonadati</taxon>
        <taxon>Pseudomonadota</taxon>
        <taxon>Alphaproteobacteria</taxon>
        <taxon>Hyphomicrobiales</taxon>
        <taxon>Ancalomicrobiaceae</taxon>
        <taxon>Prosthecodimorpha</taxon>
    </lineage>
</organism>
<dbReference type="AlphaFoldDB" id="A0A947D491"/>
<feature type="domain" description="GCVT N-terminal" evidence="5">
    <location>
        <begin position="424"/>
        <end position="698"/>
    </location>
</feature>
<evidence type="ECO:0000259" key="7">
    <source>
        <dbReference type="Pfam" id="PF16350"/>
    </source>
</evidence>
<dbReference type="SUPFAM" id="SSF103025">
    <property type="entry name" value="Folate-binding domain"/>
    <property type="match status" value="1"/>
</dbReference>
<reference evidence="8 9" key="1">
    <citation type="submission" date="2021-06" db="EMBL/GenBank/DDBJ databases">
        <authorList>
            <person name="Grouzdev D.S."/>
            <person name="Koziaeva V."/>
        </authorList>
    </citation>
    <scope>NUCLEOTIDE SEQUENCE [LARGE SCALE GENOMIC DNA]</scope>
    <source>
        <strain evidence="8 9">22</strain>
    </source>
</reference>
<dbReference type="Gene3D" id="3.30.1360.120">
    <property type="entry name" value="Probable tRNA modification gtpase trme, domain 1"/>
    <property type="match status" value="1"/>
</dbReference>
<evidence type="ECO:0000259" key="5">
    <source>
        <dbReference type="Pfam" id="PF01571"/>
    </source>
</evidence>
<dbReference type="GO" id="GO:0016491">
    <property type="term" value="F:oxidoreductase activity"/>
    <property type="evidence" value="ECO:0007669"/>
    <property type="project" value="UniProtKB-KW"/>
</dbReference>
<dbReference type="InterPro" id="IPR028896">
    <property type="entry name" value="GcvT/YgfZ/DmdA"/>
</dbReference>
<gene>
    <name evidence="8" type="ORF">KL771_10780</name>
</gene>
<sequence length="805" mass="87908">MKSHARAVVIGGGVVGVSVLYHLAKIGWTDVVLLEKNELTSGSTWHAAGGVTTLNSDANVSKLQKYTFDLYRELEQVTGQSCGIHHNGGIYLAASDGQMDFLKLIHSRARTLGMDTEMISVADAKARNVLIDERHFTGALWREDGGYVDPWLVTQAYVTAARQLGAEVHRFTKVEALVQRPDRTWDVVTDKGTINAEHVVNAGGLWAREVGRLVGLELPVLAMEHIYVVTEPVPALKGLPREIINTSDFTGEIYLRQEGEGVLLGTYEQACKVWAPKETPDDFHGRLLPDDIERIAPELERGFRHFPALAEVGIKKVVNGPFTFSPDGNPLVGPVEGLPGFWCACAVMAGFSQGGGIGLVLSRWMAEGDPGQDVLAMDVARYGHFATPRYTAIKVQENYRRRFRLTYPNEEMPAARPLRRSPVYGALDAAGAVWGNNFGLESPLWFAHEGIDRTETPTYRRSEAFGPVGDECRAVRNAVGLTEITNYGKYEVTGRGARAFLDRVFACRIPRPGRMALAPMLSPRGRIIGDLTIACLAEDRYLIVGSGFAERFHMRWFADRNPPDDVFVRAASSSYAGFALSGPKARDVLGALADFDVSAEGFRLFGVREAPVGLSPAIVQRCGFTGELGYEIWVTPDYLPQLYDDLTAAGRDFGLRLYGGRAVSSLRLEKNYGSFNKDFRPDYTAAETGLDAFVDFAKTVDFTGRAAVLAERETGPKRRFVTFKVDAPHADVVGYEVVLKDGKPVGHVTSGGWGHAVGASLAMGYVPAALAQDGETFAIDILGVECPAVITARPLYDPEGARLRS</sequence>
<dbReference type="RefSeq" id="WP_261968572.1">
    <property type="nucleotide sequence ID" value="NZ_JAHHZF010000005.1"/>
</dbReference>
<dbReference type="InterPro" id="IPR006222">
    <property type="entry name" value="GCVT_N"/>
</dbReference>
<keyword evidence="3" id="KW-0472">Membrane</keyword>
<dbReference type="PANTHER" id="PTHR43757">
    <property type="entry name" value="AMINOMETHYLTRANSFERASE"/>
    <property type="match status" value="1"/>
</dbReference>
<dbReference type="InterPro" id="IPR027266">
    <property type="entry name" value="TrmE/GcvT-like"/>
</dbReference>
<dbReference type="InterPro" id="IPR036188">
    <property type="entry name" value="FAD/NAD-bd_sf"/>
</dbReference>
<keyword evidence="9" id="KW-1185">Reference proteome</keyword>
<evidence type="ECO:0000313" key="8">
    <source>
        <dbReference type="EMBL" id="MBT9289944.1"/>
    </source>
</evidence>
<feature type="domain" description="Aminomethyltransferase C-terminal" evidence="6">
    <location>
        <begin position="718"/>
        <end position="797"/>
    </location>
</feature>
<dbReference type="Pfam" id="PF08669">
    <property type="entry name" value="GCV_T_C"/>
    <property type="match status" value="1"/>
</dbReference>
<dbReference type="Pfam" id="PF01571">
    <property type="entry name" value="GCV_T"/>
    <property type="match status" value="1"/>
</dbReference>
<evidence type="ECO:0000256" key="1">
    <source>
        <dbReference type="ARBA" id="ARBA00008609"/>
    </source>
</evidence>
<dbReference type="Gene3D" id="3.30.70.1400">
    <property type="entry name" value="Aminomethyltransferase beta-barrel domains"/>
    <property type="match status" value="1"/>
</dbReference>
<dbReference type="Gene3D" id="3.30.9.10">
    <property type="entry name" value="D-Amino Acid Oxidase, subunit A, domain 2"/>
    <property type="match status" value="1"/>
</dbReference>
<feature type="transmembrane region" description="Helical" evidence="3">
    <location>
        <begin position="7"/>
        <end position="24"/>
    </location>
</feature>
<dbReference type="SUPFAM" id="SSF54373">
    <property type="entry name" value="FAD-linked reductases, C-terminal domain"/>
    <property type="match status" value="1"/>
</dbReference>
<comment type="caution">
    <text evidence="8">The sequence shown here is derived from an EMBL/GenBank/DDBJ whole genome shotgun (WGS) entry which is preliminary data.</text>
</comment>
<dbReference type="Pfam" id="PF01266">
    <property type="entry name" value="DAO"/>
    <property type="match status" value="1"/>
</dbReference>
<keyword evidence="3" id="KW-1133">Transmembrane helix</keyword>
<accession>A0A947D491</accession>
<protein>
    <submittedName>
        <fullName evidence="8">FAD-dependent oxidoreductase</fullName>
    </submittedName>
</protein>
<dbReference type="EMBL" id="JAHHZF010000005">
    <property type="protein sequence ID" value="MBT9289944.1"/>
    <property type="molecule type" value="Genomic_DNA"/>
</dbReference>
<evidence type="ECO:0000256" key="2">
    <source>
        <dbReference type="ARBA" id="ARBA00023002"/>
    </source>
</evidence>
<feature type="domain" description="FAD dependent oxidoreductase" evidence="4">
    <location>
        <begin position="7"/>
        <end position="363"/>
    </location>
</feature>
<proteinExistence type="inferred from homology"/>
<comment type="similarity">
    <text evidence="1">Belongs to the GcvT family.</text>
</comment>
<evidence type="ECO:0000313" key="9">
    <source>
        <dbReference type="Proteomes" id="UP000766595"/>
    </source>
</evidence>
<dbReference type="InterPro" id="IPR013977">
    <property type="entry name" value="GcvT_C"/>
</dbReference>
<dbReference type="Gene3D" id="3.50.50.60">
    <property type="entry name" value="FAD/NAD(P)-binding domain"/>
    <property type="match status" value="1"/>
</dbReference>
<dbReference type="InterPro" id="IPR029043">
    <property type="entry name" value="GcvT/YgfZ_C"/>
</dbReference>
<dbReference type="Pfam" id="PF16350">
    <property type="entry name" value="FAO_M"/>
    <property type="match status" value="1"/>
</dbReference>
<dbReference type="PANTHER" id="PTHR43757:SF2">
    <property type="entry name" value="AMINOMETHYLTRANSFERASE, MITOCHONDRIAL"/>
    <property type="match status" value="1"/>
</dbReference>
<evidence type="ECO:0000256" key="3">
    <source>
        <dbReference type="SAM" id="Phobius"/>
    </source>
</evidence>
<keyword evidence="3" id="KW-0812">Transmembrane</keyword>
<dbReference type="Proteomes" id="UP000766595">
    <property type="component" value="Unassembled WGS sequence"/>
</dbReference>
<dbReference type="SUPFAM" id="SSF101790">
    <property type="entry name" value="Aminomethyltransferase beta-barrel domain"/>
    <property type="match status" value="1"/>
</dbReference>
<name>A0A947D491_9HYPH</name>
<evidence type="ECO:0000259" key="4">
    <source>
        <dbReference type="Pfam" id="PF01266"/>
    </source>
</evidence>
<dbReference type="InterPro" id="IPR006076">
    <property type="entry name" value="FAD-dep_OxRdtase"/>
</dbReference>
<dbReference type="SUPFAM" id="SSF51905">
    <property type="entry name" value="FAD/NAD(P)-binding domain"/>
    <property type="match status" value="1"/>
</dbReference>
<evidence type="ECO:0000259" key="6">
    <source>
        <dbReference type="Pfam" id="PF08669"/>
    </source>
</evidence>
<keyword evidence="2" id="KW-0560">Oxidoreductase</keyword>
<dbReference type="InterPro" id="IPR032503">
    <property type="entry name" value="FAO_M"/>
</dbReference>
<feature type="domain" description="FAD dependent oxidoreductase central" evidence="7">
    <location>
        <begin position="367"/>
        <end position="421"/>
    </location>
</feature>